<accession>L8H281</accession>
<dbReference type="InterPro" id="IPR039191">
    <property type="entry name" value="Nopp140-like"/>
</dbReference>
<dbReference type="Proteomes" id="UP000011083">
    <property type="component" value="Unassembled WGS sequence"/>
</dbReference>
<protein>
    <submittedName>
        <fullName evidence="2">Uncharacterized protein</fullName>
    </submittedName>
</protein>
<feature type="compositionally biased region" description="Polar residues" evidence="1">
    <location>
        <begin position="172"/>
        <end position="181"/>
    </location>
</feature>
<dbReference type="GeneID" id="14920115"/>
<reference evidence="2 3" key="1">
    <citation type="journal article" date="2013" name="Genome Biol.">
        <title>Genome of Acanthamoeba castellanii highlights extensive lateral gene transfer and early evolution of tyrosine kinase signaling.</title>
        <authorList>
            <person name="Clarke M."/>
            <person name="Lohan A.J."/>
            <person name="Liu B."/>
            <person name="Lagkouvardos I."/>
            <person name="Roy S."/>
            <person name="Zafar N."/>
            <person name="Bertelli C."/>
            <person name="Schilde C."/>
            <person name="Kianianmomeni A."/>
            <person name="Burglin T.R."/>
            <person name="Frech C."/>
            <person name="Turcotte B."/>
            <person name="Kopec K.O."/>
            <person name="Synnott J.M."/>
            <person name="Choo C."/>
            <person name="Paponov I."/>
            <person name="Finkler A."/>
            <person name="Soon Heng Tan C."/>
            <person name="Hutchins A.P."/>
            <person name="Weinmeier T."/>
            <person name="Rattei T."/>
            <person name="Chu J.S."/>
            <person name="Gimenez G."/>
            <person name="Irimia M."/>
            <person name="Rigden D.J."/>
            <person name="Fitzpatrick D.A."/>
            <person name="Lorenzo-Morales J."/>
            <person name="Bateman A."/>
            <person name="Chiu C.H."/>
            <person name="Tang P."/>
            <person name="Hegemann P."/>
            <person name="Fromm H."/>
            <person name="Raoult D."/>
            <person name="Greub G."/>
            <person name="Miranda-Saavedra D."/>
            <person name="Chen N."/>
            <person name="Nash P."/>
            <person name="Ginger M.L."/>
            <person name="Horn M."/>
            <person name="Schaap P."/>
            <person name="Caler L."/>
            <person name="Loftus B."/>
        </authorList>
    </citation>
    <scope>NUCLEOTIDE SEQUENCE [LARGE SCALE GENOMIC DNA]</scope>
    <source>
        <strain evidence="2 3">Neff</strain>
    </source>
</reference>
<dbReference type="KEGG" id="acan:ACA1_265420"/>
<feature type="compositionally biased region" description="Acidic residues" evidence="1">
    <location>
        <begin position="299"/>
        <end position="310"/>
    </location>
</feature>
<evidence type="ECO:0000256" key="1">
    <source>
        <dbReference type="SAM" id="MobiDB-lite"/>
    </source>
</evidence>
<dbReference type="AlphaFoldDB" id="L8H281"/>
<feature type="region of interest" description="Disordered" evidence="1">
    <location>
        <begin position="154"/>
        <end position="181"/>
    </location>
</feature>
<dbReference type="PANTHER" id="PTHR23216">
    <property type="entry name" value="NUCLEOLAR AND COILED-BODY PHOSPHOPROTEIN 1"/>
    <property type="match status" value="1"/>
</dbReference>
<feature type="compositionally biased region" description="Acidic residues" evidence="1">
    <location>
        <begin position="428"/>
        <end position="440"/>
    </location>
</feature>
<feature type="compositionally biased region" description="Acidic residues" evidence="1">
    <location>
        <begin position="317"/>
        <end position="336"/>
    </location>
</feature>
<dbReference type="VEuPathDB" id="AmoebaDB:ACA1_265420"/>
<dbReference type="RefSeq" id="XP_004341422.1">
    <property type="nucleotide sequence ID" value="XM_004341374.1"/>
</dbReference>
<gene>
    <name evidence="2" type="ORF">ACA1_265420</name>
</gene>
<dbReference type="EMBL" id="KB007933">
    <property type="protein sequence ID" value="ELR19337.1"/>
    <property type="molecule type" value="Genomic_DNA"/>
</dbReference>
<evidence type="ECO:0000313" key="3">
    <source>
        <dbReference type="Proteomes" id="UP000011083"/>
    </source>
</evidence>
<feature type="compositionally biased region" description="Low complexity" evidence="1">
    <location>
        <begin position="154"/>
        <end position="171"/>
    </location>
</feature>
<feature type="region of interest" description="Disordered" evidence="1">
    <location>
        <begin position="428"/>
        <end position="448"/>
    </location>
</feature>
<feature type="region of interest" description="Disordered" evidence="1">
    <location>
        <begin position="290"/>
        <end position="350"/>
    </location>
</feature>
<feature type="compositionally biased region" description="Acidic residues" evidence="1">
    <location>
        <begin position="67"/>
        <end position="98"/>
    </location>
</feature>
<dbReference type="PANTHER" id="PTHR23216:SF1">
    <property type="entry name" value="NUCLEOLAR AND COILED-BODY PHOSPHOPROTEIN 1"/>
    <property type="match status" value="1"/>
</dbReference>
<sequence length="687" mass="76381">MVGRLTRALLTQPFEWLTAADNDVSTTTADERVGELTAWVKARLRPTLRRSPPSLQHHPCSDPSSSSDEEASGRDDDDDDDDDDADDDDNADDDDEEEDVKRAANERKRNKKRKQKAVDVEWEVQMKSVQLVAALGVICGKNLPRRFIADAPLPATTTSSPAQRSASASQPVRTTVTAAGSSRTKARAAYAEPADAEGALSDLLMDVIRTVNDVERNNTDSAEEGKEEEARERRSALRVEALEALAVVCFILDDARITSDVCRFVAECYLRSDGARGDGAEVDELWAAYGAHDSREENSSDEDSDDDSDSEEKSESESEETENEPSGDEAEDESDSEEKPEGRRHTSRRSRAIPAIDAAELAEALRVWTFLLSLLPQNELVCELVGPHKRVLVELVLLDTDPSTDITASSEVRMHAAVVLTVLALSSGDDDADEDEEDDEQHSLDSDVMTNGDKHRLVAMCMEKARARAGERVRGRERRLSQKRERAWFRGLAAQLVDSLTTSAAAVAGSAAGIATATARKAKRDESGCEDYFHRQKQHASKSAAGTPGPRKVETHVIFKTQHPYYYSTISERGPIHLNQLDGWRWRHAHQQVREATKLLPAGSCGADTAWQHLLLGQIQLLKTNKATLKGQKTQTKRYRRLTQRNQLGEDQYRQDKRGYVQHQSLTRWKKSITSEWQATSNAYFAW</sequence>
<feature type="region of interest" description="Disordered" evidence="1">
    <location>
        <begin position="528"/>
        <end position="551"/>
    </location>
</feature>
<keyword evidence="3" id="KW-1185">Reference proteome</keyword>
<proteinExistence type="predicted"/>
<dbReference type="GO" id="GO:0005730">
    <property type="term" value="C:nucleolus"/>
    <property type="evidence" value="ECO:0007669"/>
    <property type="project" value="InterPro"/>
</dbReference>
<evidence type="ECO:0000313" key="2">
    <source>
        <dbReference type="EMBL" id="ELR19337.1"/>
    </source>
</evidence>
<feature type="compositionally biased region" description="Low complexity" evidence="1">
    <location>
        <begin position="49"/>
        <end position="66"/>
    </location>
</feature>
<feature type="region of interest" description="Disordered" evidence="1">
    <location>
        <begin position="44"/>
        <end position="118"/>
    </location>
</feature>
<name>L8H281_ACACF</name>
<organism evidence="2 3">
    <name type="scientific">Acanthamoeba castellanii (strain ATCC 30010 / Neff)</name>
    <dbReference type="NCBI Taxonomy" id="1257118"/>
    <lineage>
        <taxon>Eukaryota</taxon>
        <taxon>Amoebozoa</taxon>
        <taxon>Discosea</taxon>
        <taxon>Longamoebia</taxon>
        <taxon>Centramoebida</taxon>
        <taxon>Acanthamoebidae</taxon>
        <taxon>Acanthamoeba</taxon>
    </lineage>
</organism>